<dbReference type="InterPro" id="IPR000847">
    <property type="entry name" value="LysR_HTH_N"/>
</dbReference>
<keyword evidence="3" id="KW-0238">DNA-binding</keyword>
<evidence type="ECO:0000313" key="6">
    <source>
        <dbReference type="EMBL" id="MFH8251219.1"/>
    </source>
</evidence>
<evidence type="ECO:0000256" key="2">
    <source>
        <dbReference type="ARBA" id="ARBA00023015"/>
    </source>
</evidence>
<dbReference type="CDD" id="cd08417">
    <property type="entry name" value="PBP2_Nitroaromatics_like"/>
    <property type="match status" value="1"/>
</dbReference>
<gene>
    <name evidence="6" type="ORF">ACH3VR_12685</name>
</gene>
<dbReference type="PROSITE" id="PS50931">
    <property type="entry name" value="HTH_LYSR"/>
    <property type="match status" value="1"/>
</dbReference>
<feature type="domain" description="HTH lysR-type" evidence="5">
    <location>
        <begin position="7"/>
        <end position="64"/>
    </location>
</feature>
<accession>A0ABW7QCM5</accession>
<comment type="caution">
    <text evidence="6">The sequence shown here is derived from an EMBL/GenBank/DDBJ whole genome shotgun (WGS) entry which is preliminary data.</text>
</comment>
<dbReference type="Pfam" id="PF03466">
    <property type="entry name" value="LysR_substrate"/>
    <property type="match status" value="1"/>
</dbReference>
<dbReference type="Proteomes" id="UP001610861">
    <property type="component" value="Unassembled WGS sequence"/>
</dbReference>
<evidence type="ECO:0000256" key="4">
    <source>
        <dbReference type="ARBA" id="ARBA00023163"/>
    </source>
</evidence>
<dbReference type="PRINTS" id="PR00039">
    <property type="entry name" value="HTHLYSR"/>
</dbReference>
<dbReference type="Gene3D" id="3.40.190.10">
    <property type="entry name" value="Periplasmic binding protein-like II"/>
    <property type="match status" value="2"/>
</dbReference>
<dbReference type="PANTHER" id="PTHR30118">
    <property type="entry name" value="HTH-TYPE TRANSCRIPTIONAL REGULATOR LEUO-RELATED"/>
    <property type="match status" value="1"/>
</dbReference>
<dbReference type="Gene3D" id="1.10.10.10">
    <property type="entry name" value="Winged helix-like DNA-binding domain superfamily/Winged helix DNA-binding domain"/>
    <property type="match status" value="1"/>
</dbReference>
<dbReference type="InterPro" id="IPR005119">
    <property type="entry name" value="LysR_subst-bd"/>
</dbReference>
<protein>
    <submittedName>
        <fullName evidence="6">LysR family transcriptional regulator</fullName>
    </submittedName>
</protein>
<reference evidence="6 7" key="1">
    <citation type="submission" date="2024-09" db="EMBL/GenBank/DDBJ databases">
        <authorList>
            <person name="Pan X."/>
        </authorList>
    </citation>
    <scope>NUCLEOTIDE SEQUENCE [LARGE SCALE GENOMIC DNA]</scope>
    <source>
        <strain evidence="6 7">B2969</strain>
    </source>
</reference>
<dbReference type="SUPFAM" id="SSF53850">
    <property type="entry name" value="Periplasmic binding protein-like II"/>
    <property type="match status" value="1"/>
</dbReference>
<proteinExistence type="inferred from homology"/>
<organism evidence="6 7">
    <name type="scientific">Microbacterium alkaliflavum</name>
    <dbReference type="NCBI Taxonomy" id="3248839"/>
    <lineage>
        <taxon>Bacteria</taxon>
        <taxon>Bacillati</taxon>
        <taxon>Actinomycetota</taxon>
        <taxon>Actinomycetes</taxon>
        <taxon>Micrococcales</taxon>
        <taxon>Microbacteriaceae</taxon>
        <taxon>Microbacterium</taxon>
    </lineage>
</organism>
<keyword evidence="7" id="KW-1185">Reference proteome</keyword>
<dbReference type="RefSeq" id="WP_397556673.1">
    <property type="nucleotide sequence ID" value="NZ_JBIQWL010000004.1"/>
</dbReference>
<dbReference type="InterPro" id="IPR036390">
    <property type="entry name" value="WH_DNA-bd_sf"/>
</dbReference>
<keyword evidence="4" id="KW-0804">Transcription</keyword>
<evidence type="ECO:0000256" key="1">
    <source>
        <dbReference type="ARBA" id="ARBA00009437"/>
    </source>
</evidence>
<dbReference type="Pfam" id="PF00126">
    <property type="entry name" value="HTH_1"/>
    <property type="match status" value="1"/>
</dbReference>
<dbReference type="InterPro" id="IPR036388">
    <property type="entry name" value="WH-like_DNA-bd_sf"/>
</dbReference>
<evidence type="ECO:0000313" key="7">
    <source>
        <dbReference type="Proteomes" id="UP001610861"/>
    </source>
</evidence>
<comment type="similarity">
    <text evidence="1">Belongs to the LysR transcriptional regulatory family.</text>
</comment>
<evidence type="ECO:0000256" key="3">
    <source>
        <dbReference type="ARBA" id="ARBA00023125"/>
    </source>
</evidence>
<dbReference type="InterPro" id="IPR050389">
    <property type="entry name" value="LysR-type_TF"/>
</dbReference>
<keyword evidence="2" id="KW-0805">Transcription regulation</keyword>
<sequence>MADLRGIDVNLLVVLDAILTERNLTRAAEVLGTTQPTVSGAAAKLRSMLGDQLLVRSGRSSELTPRAIQLQPIVRAALAEIDRTLDLRPLFDPLTSDRRFRLTASDYALSVMTAPLLELLEQRAPNVSVEFGPMNFLDPVDLLREDVAIASASPRVPGKRQALFSDSMVCIVARGHPRLRDGALGLRELAELPYVRVAFADGIVMYADDELAAAGVTPRVVRTVPGFLPVPFAVAGSERYGFVPARLADLYAENLDLEVARIPVPLPVLVESAFWHPSRNEDPALQWLLSILREVAERVEFAGEEID</sequence>
<name>A0ABW7QCM5_9MICO</name>
<dbReference type="InterPro" id="IPR037402">
    <property type="entry name" value="YidZ_PBP2"/>
</dbReference>
<dbReference type="EMBL" id="JBIQWL010000004">
    <property type="protein sequence ID" value="MFH8251219.1"/>
    <property type="molecule type" value="Genomic_DNA"/>
</dbReference>
<dbReference type="SUPFAM" id="SSF46785">
    <property type="entry name" value="Winged helix' DNA-binding domain"/>
    <property type="match status" value="1"/>
</dbReference>
<dbReference type="PANTHER" id="PTHR30118:SF15">
    <property type="entry name" value="TRANSCRIPTIONAL REGULATORY PROTEIN"/>
    <property type="match status" value="1"/>
</dbReference>
<evidence type="ECO:0000259" key="5">
    <source>
        <dbReference type="PROSITE" id="PS50931"/>
    </source>
</evidence>